<evidence type="ECO:0000256" key="9">
    <source>
        <dbReference type="ARBA" id="ARBA00022989"/>
    </source>
</evidence>
<dbReference type="InterPro" id="IPR000719">
    <property type="entry name" value="Prot_kinase_dom"/>
</dbReference>
<keyword evidence="6 15" id="KW-0732">Signal</keyword>
<dbReference type="GO" id="GO:0007169">
    <property type="term" value="P:cell surface receptor protein tyrosine kinase signaling pathway"/>
    <property type="evidence" value="ECO:0007669"/>
    <property type="project" value="TreeGrafter"/>
</dbReference>
<dbReference type="CDD" id="cd00192">
    <property type="entry name" value="PTKc"/>
    <property type="match status" value="1"/>
</dbReference>
<dbReference type="GeneID" id="100313758"/>
<evidence type="ECO:0000313" key="20">
    <source>
        <dbReference type="RefSeq" id="NP_001161675.1"/>
    </source>
</evidence>
<evidence type="ECO:0000256" key="7">
    <source>
        <dbReference type="ARBA" id="ARBA00022737"/>
    </source>
</evidence>
<organism evidence="18">
    <name type="scientific">Saccoglossus kowalevskii</name>
    <name type="common">Acorn worm</name>
    <dbReference type="NCBI Taxonomy" id="10224"/>
    <lineage>
        <taxon>Eukaryota</taxon>
        <taxon>Metazoa</taxon>
        <taxon>Hemichordata</taxon>
        <taxon>Enteropneusta</taxon>
        <taxon>Harrimaniidae</taxon>
        <taxon>Saccoglossus</taxon>
    </lineage>
</organism>
<dbReference type="Gene3D" id="3.30.200.20">
    <property type="entry name" value="Phosphorylase Kinase, domain 1"/>
    <property type="match status" value="1"/>
</dbReference>
<dbReference type="GO" id="GO:0010976">
    <property type="term" value="P:positive regulation of neuron projection development"/>
    <property type="evidence" value="ECO:0007669"/>
    <property type="project" value="TreeGrafter"/>
</dbReference>
<keyword evidence="7" id="KW-0677">Repeat</keyword>
<feature type="domain" description="Fibronectin type-III" evidence="17">
    <location>
        <begin position="244"/>
        <end position="357"/>
    </location>
</feature>
<dbReference type="RefSeq" id="NP_001161675.1">
    <property type="nucleotide sequence ID" value="NM_001168203.1"/>
</dbReference>
<evidence type="ECO:0000256" key="2">
    <source>
        <dbReference type="ARBA" id="ARBA00011902"/>
    </source>
</evidence>
<keyword evidence="3" id="KW-0433">Leucine-rich repeat</keyword>
<dbReference type="InterPro" id="IPR001245">
    <property type="entry name" value="Ser-Thr/Tyr_kinase_cat_dom"/>
</dbReference>
<name>D1LXG8_SACKO</name>
<keyword evidence="8 18" id="KW-0418">Kinase</keyword>
<evidence type="ECO:0000259" key="17">
    <source>
        <dbReference type="PROSITE" id="PS50853"/>
    </source>
</evidence>
<dbReference type="Pfam" id="PF13855">
    <property type="entry name" value="LRR_8"/>
    <property type="match status" value="1"/>
</dbReference>
<feature type="signal peptide" evidence="15 20">
    <location>
        <begin position="1"/>
        <end position="22"/>
    </location>
</feature>
<evidence type="ECO:0000256" key="3">
    <source>
        <dbReference type="ARBA" id="ARBA00022614"/>
    </source>
</evidence>
<dbReference type="InterPro" id="IPR013783">
    <property type="entry name" value="Ig-like_fold"/>
</dbReference>
<dbReference type="GO" id="GO:0005886">
    <property type="term" value="C:plasma membrane"/>
    <property type="evidence" value="ECO:0007669"/>
    <property type="project" value="TreeGrafter"/>
</dbReference>
<evidence type="ECO:0000256" key="1">
    <source>
        <dbReference type="ARBA" id="ARBA00004167"/>
    </source>
</evidence>
<protein>
    <recommendedName>
        <fullName evidence="2">receptor protein-tyrosine kinase</fullName>
        <ecNumber evidence="2">2.7.10.1</ecNumber>
    </recommendedName>
</protein>
<dbReference type="InterPro" id="IPR001611">
    <property type="entry name" value="Leu-rich_rpt"/>
</dbReference>
<evidence type="ECO:0000256" key="13">
    <source>
        <dbReference type="ARBA" id="ARBA00023180"/>
    </source>
</evidence>
<dbReference type="InterPro" id="IPR011009">
    <property type="entry name" value="Kinase-like_dom_sf"/>
</dbReference>
<keyword evidence="13" id="KW-0325">Glycoprotein</keyword>
<evidence type="ECO:0000256" key="5">
    <source>
        <dbReference type="ARBA" id="ARBA00022692"/>
    </source>
</evidence>
<keyword evidence="12 18" id="KW-0675">Receptor</keyword>
<evidence type="ECO:0000256" key="15">
    <source>
        <dbReference type="SAM" id="SignalP"/>
    </source>
</evidence>
<dbReference type="SMART" id="SM00369">
    <property type="entry name" value="LRR_TYP"/>
    <property type="match status" value="4"/>
</dbReference>
<evidence type="ECO:0000313" key="19">
    <source>
        <dbReference type="Proteomes" id="UP000694865"/>
    </source>
</evidence>
<evidence type="ECO:0000256" key="14">
    <source>
        <dbReference type="SAM" id="Phobius"/>
    </source>
</evidence>
<dbReference type="SMART" id="SM00060">
    <property type="entry name" value="FN3"/>
    <property type="match status" value="1"/>
</dbReference>
<dbReference type="PROSITE" id="PS50853">
    <property type="entry name" value="FN3"/>
    <property type="match status" value="1"/>
</dbReference>
<dbReference type="InterPro" id="IPR003591">
    <property type="entry name" value="Leu-rich_rpt_typical-subtyp"/>
</dbReference>
<dbReference type="SUPFAM" id="SSF49265">
    <property type="entry name" value="Fibronectin type III"/>
    <property type="match status" value="1"/>
</dbReference>
<evidence type="ECO:0000256" key="6">
    <source>
        <dbReference type="ARBA" id="ARBA00022729"/>
    </source>
</evidence>
<feature type="transmembrane region" description="Helical" evidence="14">
    <location>
        <begin position="394"/>
        <end position="417"/>
    </location>
</feature>
<feature type="chain" id="PRO_5003024195" description="receptor protein-tyrosine kinase" evidence="15 20">
    <location>
        <begin position="23"/>
        <end position="768"/>
    </location>
</feature>
<keyword evidence="5 14" id="KW-0812">Transmembrane</keyword>
<dbReference type="PANTHER" id="PTHR24416">
    <property type="entry name" value="TYROSINE-PROTEIN KINASE RECEPTOR"/>
    <property type="match status" value="1"/>
</dbReference>
<dbReference type="GO" id="GO:0051897">
    <property type="term" value="P:positive regulation of phosphatidylinositol 3-kinase/protein kinase B signal transduction"/>
    <property type="evidence" value="ECO:0007669"/>
    <property type="project" value="TreeGrafter"/>
</dbReference>
<dbReference type="InterPro" id="IPR008266">
    <property type="entry name" value="Tyr_kinase_AS"/>
</dbReference>
<gene>
    <name evidence="20" type="primary">LOC100313758</name>
</gene>
<dbReference type="PROSITE" id="PS50011">
    <property type="entry name" value="PROTEIN_KINASE_DOM"/>
    <property type="match status" value="1"/>
</dbReference>
<keyword evidence="19" id="KW-1185">Reference proteome</keyword>
<evidence type="ECO:0000256" key="10">
    <source>
        <dbReference type="ARBA" id="ARBA00023136"/>
    </source>
</evidence>
<evidence type="ECO:0000259" key="16">
    <source>
        <dbReference type="PROSITE" id="PS50011"/>
    </source>
</evidence>
<dbReference type="CDD" id="cd00063">
    <property type="entry name" value="FN3"/>
    <property type="match status" value="1"/>
</dbReference>
<dbReference type="SUPFAM" id="SSF52058">
    <property type="entry name" value="L domain-like"/>
    <property type="match status" value="1"/>
</dbReference>
<dbReference type="InterPro" id="IPR000483">
    <property type="entry name" value="Cys-rich_flank_reg_C"/>
</dbReference>
<dbReference type="InterPro" id="IPR036116">
    <property type="entry name" value="FN3_sf"/>
</dbReference>
<feature type="domain" description="Protein kinase" evidence="16">
    <location>
        <begin position="485"/>
        <end position="754"/>
    </location>
</feature>
<keyword evidence="4" id="KW-0808">Transferase</keyword>
<comment type="subcellular location">
    <subcellularLocation>
        <location evidence="1">Membrane</location>
        <topology evidence="1">Single-pass membrane protein</topology>
    </subcellularLocation>
</comment>
<dbReference type="GO" id="GO:0004714">
    <property type="term" value="F:transmembrane receptor protein tyrosine kinase activity"/>
    <property type="evidence" value="ECO:0007669"/>
    <property type="project" value="UniProtKB-EC"/>
</dbReference>
<dbReference type="GO" id="GO:0043235">
    <property type="term" value="C:receptor complex"/>
    <property type="evidence" value="ECO:0007669"/>
    <property type="project" value="TreeGrafter"/>
</dbReference>
<dbReference type="SUPFAM" id="SSF56112">
    <property type="entry name" value="Protein kinase-like (PK-like)"/>
    <property type="match status" value="1"/>
</dbReference>
<evidence type="ECO:0000256" key="11">
    <source>
        <dbReference type="ARBA" id="ARBA00023157"/>
    </source>
</evidence>
<dbReference type="EMBL" id="GU076145">
    <property type="protein sequence ID" value="ACY92674.1"/>
    <property type="molecule type" value="mRNA"/>
</dbReference>
<dbReference type="Pfam" id="PF07714">
    <property type="entry name" value="PK_Tyr_Ser-Thr"/>
    <property type="match status" value="1"/>
</dbReference>
<dbReference type="InterPro" id="IPR003961">
    <property type="entry name" value="FN3_dom"/>
</dbReference>
<dbReference type="SMART" id="SM00219">
    <property type="entry name" value="TyrKc"/>
    <property type="match status" value="1"/>
</dbReference>
<dbReference type="Gene3D" id="1.10.510.10">
    <property type="entry name" value="Transferase(Phosphotransferase) domain 1"/>
    <property type="match status" value="1"/>
</dbReference>
<dbReference type="PANTHER" id="PTHR24416:SF349">
    <property type="entry name" value="TYROSINE-PROTEIN KINASE RYK"/>
    <property type="match status" value="1"/>
</dbReference>
<evidence type="ECO:0000313" key="18">
    <source>
        <dbReference type="EMBL" id="ACY92674.1"/>
    </source>
</evidence>
<reference evidence="20" key="2">
    <citation type="submission" date="2025-05" db="UniProtKB">
        <authorList>
            <consortium name="RefSeq"/>
        </authorList>
    </citation>
    <scope>IDENTIFICATION</scope>
</reference>
<proteinExistence type="evidence at transcript level"/>
<evidence type="ECO:0000256" key="8">
    <source>
        <dbReference type="ARBA" id="ARBA00022777"/>
    </source>
</evidence>
<dbReference type="GO" id="GO:0005524">
    <property type="term" value="F:ATP binding"/>
    <property type="evidence" value="ECO:0007669"/>
    <property type="project" value="InterPro"/>
</dbReference>
<accession>D1LXG8</accession>
<dbReference type="SMART" id="SM00082">
    <property type="entry name" value="LRRCT"/>
    <property type="match status" value="1"/>
</dbReference>
<dbReference type="Gene3D" id="3.80.10.10">
    <property type="entry name" value="Ribonuclease Inhibitor"/>
    <property type="match status" value="1"/>
</dbReference>
<dbReference type="KEGG" id="sko:100313758"/>
<dbReference type="InterPro" id="IPR020635">
    <property type="entry name" value="Tyr_kinase_cat_dom"/>
</dbReference>
<dbReference type="Proteomes" id="UP000694865">
    <property type="component" value="Unplaced"/>
</dbReference>
<keyword evidence="11" id="KW-1015">Disulfide bond</keyword>
<dbReference type="PRINTS" id="PR00109">
    <property type="entry name" value="TYRKINASE"/>
</dbReference>
<dbReference type="AlphaFoldDB" id="D1LXG8"/>
<dbReference type="Gene3D" id="2.60.40.10">
    <property type="entry name" value="Immunoglobulins"/>
    <property type="match status" value="1"/>
</dbReference>
<dbReference type="EC" id="2.7.10.1" evidence="2"/>
<evidence type="ECO:0000256" key="12">
    <source>
        <dbReference type="ARBA" id="ARBA00023170"/>
    </source>
</evidence>
<dbReference type="InterPro" id="IPR050122">
    <property type="entry name" value="RTK"/>
</dbReference>
<dbReference type="InterPro" id="IPR032675">
    <property type="entry name" value="LRR_dom_sf"/>
</dbReference>
<evidence type="ECO:0000256" key="4">
    <source>
        <dbReference type="ARBA" id="ARBA00022679"/>
    </source>
</evidence>
<keyword evidence="10 14" id="KW-0472">Membrane</keyword>
<dbReference type="PROSITE" id="PS00109">
    <property type="entry name" value="PROTEIN_KINASE_TYR"/>
    <property type="match status" value="1"/>
</dbReference>
<dbReference type="OrthoDB" id="60655at2759"/>
<keyword evidence="9 14" id="KW-1133">Transmembrane helix</keyword>
<dbReference type="PROSITE" id="PS51450">
    <property type="entry name" value="LRR"/>
    <property type="match status" value="1"/>
</dbReference>
<reference evidence="18" key="1">
    <citation type="submission" date="2009-10" db="EMBL/GenBank/DDBJ databases">
        <authorList>
            <person name="Freeman R.M.Jr."/>
            <person name="Wu M.M."/>
            <person name="Gerhart J.J."/>
        </authorList>
    </citation>
    <scope>NUCLEOTIDE SEQUENCE</scope>
</reference>
<sequence>MTTLIILLFITLTFTTPASVIATWCMDLPRGCQCGARDAVTCRGYFTRIPTNLPSQIHELILQHNEITEIGSSDLEQLRQLKVLDLSNNRINKIGQNVFLTLENLESLNLERNHINWLDSRAFRGLQRLRHLYLDHNNIGILPMGLFAEMSYLHELRLNNNGLHDVPKHTADELSKTIVKLVTLDHNPLHCSCDLLLFSHWLKQSTDVILLKPDSVRCTTDNEIDKYKVVDLVEDDVMCAPSLAPKILDIETISCDSVRISWDYPMSYTRSKAQTKASISFDTVIKKGPLFNVMVKVTDTHEASRMPHVFMESDETAVINGLDASIEHQFTVQAMNEVGRGPFSDVRKYRISIFKSGEQVVSCLEEPEEETDVDQPPHKTLIDETIREEKDKRMIIITVSCLTGAVVVAIVLAVFFVKVYQPRRNGFAPFSSVKFSKCEMPPMTYDDEVTSSSVESVDKYRNYTTTMIEGLPTVRILTETPRDTVHFIREIYCGRFGRIYEAVVTELLPTEKQTVTMVKELRENATEHARQSFDGQVSTLCEFEHPNVLEMLGVVTIGEPLSIIYEYADCGDLKEFLNCNSPFNKTKSATNSLILSQDKLVDVATQVACAMSYLSASGFVHRDLAAHNCMVSSDLTVKVADIGISKERYPMHYMRVGRKLLPVRWMAPETLESTTHFNAETDVWSYGVTLWEIFSYGTLPFSCFTDDQAVSHTLRGTLLPISDCLPKKVCDVMMACWRNNAHERASFNDIHGSLSSCRLSDCEGEIRV</sequence>